<evidence type="ECO:0000256" key="1">
    <source>
        <dbReference type="SAM" id="Phobius"/>
    </source>
</evidence>
<keyword evidence="1" id="KW-0472">Membrane</keyword>
<feature type="transmembrane region" description="Helical" evidence="1">
    <location>
        <begin position="168"/>
        <end position="192"/>
    </location>
</feature>
<dbReference type="AlphaFoldDB" id="A0A0C2DMI9"/>
<dbReference type="Proteomes" id="UP000031546">
    <property type="component" value="Unassembled WGS sequence"/>
</dbReference>
<dbReference type="EMBL" id="JXII01000003">
    <property type="protein sequence ID" value="KIH71238.1"/>
    <property type="molecule type" value="Genomic_DNA"/>
</dbReference>
<feature type="transmembrane region" description="Helical" evidence="1">
    <location>
        <begin position="15"/>
        <end position="33"/>
    </location>
</feature>
<feature type="transmembrane region" description="Helical" evidence="1">
    <location>
        <begin position="53"/>
        <end position="76"/>
    </location>
</feature>
<dbReference type="PANTHER" id="PTHR40078:SF1">
    <property type="entry name" value="INTEGRAL MEMBRANE PROTEIN"/>
    <property type="match status" value="1"/>
</dbReference>
<sequence>MVRRCRVGSNLIKRWLFYIVGLIILALGISLTIKGRLLGLGSWDVLHYGLWQTFGLTIGSWAIIAGATIVLFTAVITRRLPKLGVYINMVAVGVFIDIFNWLIPEFEGWTQHIFIFTLGLLVMAFGVAFYITPNLGAGPRDTLMLLLVEKFGLKISMARNIMELGAAVAGYLLGGPVFIGTVVIIVGLGKLIEMWLPLTRRLLVSFLGGEDDEIIRII</sequence>
<keyword evidence="1" id="KW-1133">Transmembrane helix</keyword>
<name>A0A0C2DMI9_9STAP</name>
<evidence type="ECO:0000313" key="3">
    <source>
        <dbReference type="Proteomes" id="UP000031546"/>
    </source>
</evidence>
<feature type="transmembrane region" description="Helical" evidence="1">
    <location>
        <begin position="109"/>
        <end position="131"/>
    </location>
</feature>
<gene>
    <name evidence="2" type="ORF">SN16_04140</name>
</gene>
<dbReference type="STRING" id="45670.SN16_04140"/>
<keyword evidence="1" id="KW-0812">Transmembrane</keyword>
<protein>
    <submittedName>
        <fullName evidence="2">Membrane protein</fullName>
    </submittedName>
</protein>
<accession>A0A0C2DMI9</accession>
<comment type="caution">
    <text evidence="2">The sequence shown here is derived from an EMBL/GenBank/DDBJ whole genome shotgun (WGS) entry which is preliminary data.</text>
</comment>
<organism evidence="2 3">
    <name type="scientific">Salinicoccus roseus</name>
    <dbReference type="NCBI Taxonomy" id="45670"/>
    <lineage>
        <taxon>Bacteria</taxon>
        <taxon>Bacillati</taxon>
        <taxon>Bacillota</taxon>
        <taxon>Bacilli</taxon>
        <taxon>Bacillales</taxon>
        <taxon>Staphylococcaceae</taxon>
        <taxon>Salinicoccus</taxon>
    </lineage>
</organism>
<proteinExistence type="predicted"/>
<evidence type="ECO:0000313" key="2">
    <source>
        <dbReference type="EMBL" id="KIH71238.1"/>
    </source>
</evidence>
<reference evidence="2 3" key="1">
    <citation type="submission" date="2015-01" db="EMBL/GenBank/DDBJ databases">
        <title>Genome sequences of high lactate-tolerant strain Salinicoccus roseus W12 with industrial interest.</title>
        <authorList>
            <person name="Wang H."/>
            <person name="Yu B."/>
        </authorList>
    </citation>
    <scope>NUCLEOTIDE SEQUENCE [LARGE SCALE GENOMIC DNA]</scope>
    <source>
        <strain evidence="2 3">W12</strain>
    </source>
</reference>
<dbReference type="InterPro" id="IPR038750">
    <property type="entry name" value="YczE/YyaS-like"/>
</dbReference>
<dbReference type="Pfam" id="PF19700">
    <property type="entry name" value="DUF6198"/>
    <property type="match status" value="1"/>
</dbReference>
<feature type="transmembrane region" description="Helical" evidence="1">
    <location>
        <begin position="83"/>
        <end position="103"/>
    </location>
</feature>
<dbReference type="PANTHER" id="PTHR40078">
    <property type="entry name" value="INTEGRAL MEMBRANE PROTEIN-RELATED"/>
    <property type="match status" value="1"/>
</dbReference>